<accession>A0ABY7FCQ8</accession>
<organism evidence="2 3">
    <name type="scientific">Mya arenaria</name>
    <name type="common">Soft-shell clam</name>
    <dbReference type="NCBI Taxonomy" id="6604"/>
    <lineage>
        <taxon>Eukaryota</taxon>
        <taxon>Metazoa</taxon>
        <taxon>Spiralia</taxon>
        <taxon>Lophotrochozoa</taxon>
        <taxon>Mollusca</taxon>
        <taxon>Bivalvia</taxon>
        <taxon>Autobranchia</taxon>
        <taxon>Heteroconchia</taxon>
        <taxon>Euheterodonta</taxon>
        <taxon>Imparidentia</taxon>
        <taxon>Neoheterodontei</taxon>
        <taxon>Myida</taxon>
        <taxon>Myoidea</taxon>
        <taxon>Myidae</taxon>
        <taxon>Mya</taxon>
    </lineage>
</organism>
<feature type="signal peptide" evidence="1">
    <location>
        <begin position="1"/>
        <end position="22"/>
    </location>
</feature>
<evidence type="ECO:0000313" key="2">
    <source>
        <dbReference type="EMBL" id="WAR17066.1"/>
    </source>
</evidence>
<sequence>MDIIIWIACTKLLALLSVGVHGLAPPSYVSQWMSMHPKDGPRELEFVHGFFELPANVEIQSSDDVTEDSGSVVYIYNETVVIVKCPDGVNKKLKSLTTGDSWSGKNRIKEDAISVRVRVWRTSDFPEPSFQSSWLPLSVLH</sequence>
<feature type="non-terminal residue" evidence="2">
    <location>
        <position position="141"/>
    </location>
</feature>
<keyword evidence="1" id="KW-0732">Signal</keyword>
<proteinExistence type="predicted"/>
<evidence type="ECO:0000313" key="3">
    <source>
        <dbReference type="Proteomes" id="UP001164746"/>
    </source>
</evidence>
<feature type="chain" id="PRO_5046526373" evidence="1">
    <location>
        <begin position="23"/>
        <end position="141"/>
    </location>
</feature>
<reference evidence="2" key="1">
    <citation type="submission" date="2022-11" db="EMBL/GenBank/DDBJ databases">
        <title>Centuries of genome instability and evolution in soft-shell clam transmissible cancer (bioRxiv).</title>
        <authorList>
            <person name="Hart S.F.M."/>
            <person name="Yonemitsu M.A."/>
            <person name="Giersch R.M."/>
            <person name="Beal B.F."/>
            <person name="Arriagada G."/>
            <person name="Davis B.W."/>
            <person name="Ostrander E.A."/>
            <person name="Goff S.P."/>
            <person name="Metzger M.J."/>
        </authorList>
    </citation>
    <scope>NUCLEOTIDE SEQUENCE</scope>
    <source>
        <strain evidence="2">MELC-2E11</strain>
        <tissue evidence="2">Siphon/mantle</tissue>
    </source>
</reference>
<gene>
    <name evidence="2" type="ORF">MAR_031660</name>
</gene>
<protein>
    <submittedName>
        <fullName evidence="2">Uncharacterized protein</fullName>
    </submittedName>
</protein>
<dbReference type="Proteomes" id="UP001164746">
    <property type="component" value="Chromosome 10"/>
</dbReference>
<name>A0ABY7FCQ8_MYAAR</name>
<evidence type="ECO:0000256" key="1">
    <source>
        <dbReference type="SAM" id="SignalP"/>
    </source>
</evidence>
<dbReference type="EMBL" id="CP111021">
    <property type="protein sequence ID" value="WAR17066.1"/>
    <property type="molecule type" value="Genomic_DNA"/>
</dbReference>
<keyword evidence="3" id="KW-1185">Reference proteome</keyword>